<evidence type="ECO:0000313" key="1">
    <source>
        <dbReference type="EMBL" id="MBX61440.1"/>
    </source>
</evidence>
<dbReference type="EMBL" id="GGEC01080956">
    <property type="protein sequence ID" value="MBX61440.1"/>
    <property type="molecule type" value="Transcribed_RNA"/>
</dbReference>
<sequence length="13" mass="1396">MPVAPRSSPSHMV</sequence>
<proteinExistence type="predicted"/>
<reference evidence="1" key="1">
    <citation type="submission" date="2018-02" db="EMBL/GenBank/DDBJ databases">
        <title>Rhizophora mucronata_Transcriptome.</title>
        <authorList>
            <person name="Meera S.P."/>
            <person name="Sreeshan A."/>
            <person name="Augustine A."/>
        </authorList>
    </citation>
    <scope>NUCLEOTIDE SEQUENCE</scope>
    <source>
        <tissue evidence="1">Leaf</tissue>
    </source>
</reference>
<accession>A0A2P2Q360</accession>
<name>A0A2P2Q360_RHIMU</name>
<organism evidence="1">
    <name type="scientific">Rhizophora mucronata</name>
    <name type="common">Asiatic mangrove</name>
    <dbReference type="NCBI Taxonomy" id="61149"/>
    <lineage>
        <taxon>Eukaryota</taxon>
        <taxon>Viridiplantae</taxon>
        <taxon>Streptophyta</taxon>
        <taxon>Embryophyta</taxon>
        <taxon>Tracheophyta</taxon>
        <taxon>Spermatophyta</taxon>
        <taxon>Magnoliopsida</taxon>
        <taxon>eudicotyledons</taxon>
        <taxon>Gunneridae</taxon>
        <taxon>Pentapetalae</taxon>
        <taxon>rosids</taxon>
        <taxon>fabids</taxon>
        <taxon>Malpighiales</taxon>
        <taxon>Rhizophoraceae</taxon>
        <taxon>Rhizophora</taxon>
    </lineage>
</organism>
<protein>
    <submittedName>
        <fullName evidence="1">Uncharacterized protein</fullName>
    </submittedName>
</protein>